<sequence>MFDKEVAELQRKLVDHELYSYIRTPAHLRIFMEAHLFAVWDFMSLAKRLQRELTTTTLPWFPPQDPFMARFINEIILGEETDFGVDGKPASHLEMYLAAMRDMSCSSVAFETFSASLRRGETLNASLDQAALPEYVRDFVRSTLSIALEGRLEEVASSFFYGREDSIPNMFQALLDRWGLDEGRVPRLVHYLNRHIELDGEDHGPAAKRILSDLIRDDASRDRAIHTARMAISMRLHLWDGILRDLKAQDGRGSEHVAPIASQSEAVF</sequence>
<dbReference type="Gene3D" id="1.20.910.10">
    <property type="entry name" value="Heme oxygenase-like"/>
    <property type="match status" value="1"/>
</dbReference>
<dbReference type="Pfam" id="PF11251">
    <property type="entry name" value="DUF3050"/>
    <property type="match status" value="1"/>
</dbReference>
<comment type="caution">
    <text evidence="1">The sequence shown here is derived from an EMBL/GenBank/DDBJ whole genome shotgun (WGS) entry which is preliminary data.</text>
</comment>
<evidence type="ECO:0000313" key="1">
    <source>
        <dbReference type="EMBL" id="MEE8658195.1"/>
    </source>
</evidence>
<keyword evidence="2" id="KW-1185">Reference proteome</keyword>
<organism evidence="1 2">
    <name type="scientific">Sorlinia euscelidii</name>
    <dbReference type="NCBI Taxonomy" id="3081148"/>
    <lineage>
        <taxon>Bacteria</taxon>
        <taxon>Pseudomonadati</taxon>
        <taxon>Pseudomonadota</taxon>
        <taxon>Alphaproteobacteria</taxon>
        <taxon>Acetobacterales</taxon>
        <taxon>Acetobacteraceae</taxon>
        <taxon>Sorlinia</taxon>
    </lineage>
</organism>
<accession>A0ABU7U149</accession>
<reference evidence="1 2" key="1">
    <citation type="submission" date="2023-10" db="EMBL/GenBank/DDBJ databases">
        <title>Sorlinia euscelidii gen. nov., sp. nov., an acetic acid bacteria isolated from the gut of Euscelidius variegatus emitter.</title>
        <authorList>
            <person name="Michoud G."/>
            <person name="Marasco R."/>
            <person name="Seferji K."/>
            <person name="Gonella E."/>
            <person name="Garuglieri E."/>
            <person name="Alma A."/>
            <person name="Mapelli F."/>
            <person name="Borin S."/>
            <person name="Daffonchio D."/>
            <person name="Crotti E."/>
        </authorList>
    </citation>
    <scope>NUCLEOTIDE SEQUENCE [LARGE SCALE GENOMIC DNA]</scope>
    <source>
        <strain evidence="1 2">EV16P</strain>
    </source>
</reference>
<dbReference type="EMBL" id="JAWJZY010000002">
    <property type="protein sequence ID" value="MEE8658195.1"/>
    <property type="molecule type" value="Genomic_DNA"/>
</dbReference>
<gene>
    <name evidence="1" type="ORF">DOFOFD_04135</name>
</gene>
<dbReference type="InterPro" id="IPR024423">
    <property type="entry name" value="DUF3050"/>
</dbReference>
<dbReference type="Proteomes" id="UP001312908">
    <property type="component" value="Unassembled WGS sequence"/>
</dbReference>
<dbReference type="InterPro" id="IPR016084">
    <property type="entry name" value="Haem_Oase-like_multi-hlx"/>
</dbReference>
<evidence type="ECO:0000313" key="2">
    <source>
        <dbReference type="Proteomes" id="UP001312908"/>
    </source>
</evidence>
<dbReference type="RefSeq" id="WP_394819157.1">
    <property type="nucleotide sequence ID" value="NZ_JAWJZY010000002.1"/>
</dbReference>
<protein>
    <submittedName>
        <fullName evidence="1">DUF3050 domain-containing protein</fullName>
    </submittedName>
</protein>
<dbReference type="SUPFAM" id="SSF48613">
    <property type="entry name" value="Heme oxygenase-like"/>
    <property type="match status" value="1"/>
</dbReference>
<proteinExistence type="predicted"/>
<name>A0ABU7U149_9PROT</name>